<dbReference type="EMBL" id="JACGWJ010000001">
    <property type="protein sequence ID" value="KAL0442182.1"/>
    <property type="molecule type" value="Genomic_DNA"/>
</dbReference>
<reference evidence="1" key="1">
    <citation type="submission" date="2020-06" db="EMBL/GenBank/DDBJ databases">
        <authorList>
            <person name="Li T."/>
            <person name="Hu X."/>
            <person name="Zhang T."/>
            <person name="Song X."/>
            <person name="Zhang H."/>
            <person name="Dai N."/>
            <person name="Sheng W."/>
            <person name="Hou X."/>
            <person name="Wei L."/>
        </authorList>
    </citation>
    <scope>NUCLEOTIDE SEQUENCE</scope>
    <source>
        <strain evidence="1">G02</strain>
        <tissue evidence="1">Leaf</tissue>
    </source>
</reference>
<name>A0AAW2WK73_SESRA</name>
<dbReference type="AlphaFoldDB" id="A0AAW2WK73"/>
<accession>A0AAW2WK73</accession>
<organism evidence="1">
    <name type="scientific">Sesamum radiatum</name>
    <name type="common">Black benniseed</name>
    <dbReference type="NCBI Taxonomy" id="300843"/>
    <lineage>
        <taxon>Eukaryota</taxon>
        <taxon>Viridiplantae</taxon>
        <taxon>Streptophyta</taxon>
        <taxon>Embryophyta</taxon>
        <taxon>Tracheophyta</taxon>
        <taxon>Spermatophyta</taxon>
        <taxon>Magnoliopsida</taxon>
        <taxon>eudicotyledons</taxon>
        <taxon>Gunneridae</taxon>
        <taxon>Pentapetalae</taxon>
        <taxon>asterids</taxon>
        <taxon>lamiids</taxon>
        <taxon>Lamiales</taxon>
        <taxon>Pedaliaceae</taxon>
        <taxon>Sesamum</taxon>
    </lineage>
</organism>
<proteinExistence type="predicted"/>
<reference evidence="1" key="2">
    <citation type="journal article" date="2024" name="Plant">
        <title>Genomic evolution and insights into agronomic trait innovations of Sesamum species.</title>
        <authorList>
            <person name="Miao H."/>
            <person name="Wang L."/>
            <person name="Qu L."/>
            <person name="Liu H."/>
            <person name="Sun Y."/>
            <person name="Le M."/>
            <person name="Wang Q."/>
            <person name="Wei S."/>
            <person name="Zheng Y."/>
            <person name="Lin W."/>
            <person name="Duan Y."/>
            <person name="Cao H."/>
            <person name="Xiong S."/>
            <person name="Wang X."/>
            <person name="Wei L."/>
            <person name="Li C."/>
            <person name="Ma Q."/>
            <person name="Ju M."/>
            <person name="Zhao R."/>
            <person name="Li G."/>
            <person name="Mu C."/>
            <person name="Tian Q."/>
            <person name="Mei H."/>
            <person name="Zhang T."/>
            <person name="Gao T."/>
            <person name="Zhang H."/>
        </authorList>
    </citation>
    <scope>NUCLEOTIDE SEQUENCE</scope>
    <source>
        <strain evidence="1">G02</strain>
    </source>
</reference>
<gene>
    <name evidence="1" type="ORF">Sradi_0157100</name>
</gene>
<evidence type="ECO:0000313" key="1">
    <source>
        <dbReference type="EMBL" id="KAL0442182.1"/>
    </source>
</evidence>
<comment type="caution">
    <text evidence="1">The sequence shown here is derived from an EMBL/GenBank/DDBJ whole genome shotgun (WGS) entry which is preliminary data.</text>
</comment>
<protein>
    <submittedName>
        <fullName evidence="1">Uncharacterized protein</fullName>
    </submittedName>
</protein>
<sequence>MANGNRIEQWWKTGQEGGTKLSNSWVQWRNGGGNDGGLSCGVIVRDGLKNLTTEE</sequence>